<dbReference type="OrthoDB" id="3766364at2759"/>
<reference evidence="1 2" key="1">
    <citation type="journal article" date="2018" name="Sci. Rep.">
        <title>Comparative genomics provides insights into the lifestyle and reveals functional heterogeneity of dark septate endophytic fungi.</title>
        <authorList>
            <person name="Knapp D.G."/>
            <person name="Nemeth J.B."/>
            <person name="Barry K."/>
            <person name="Hainaut M."/>
            <person name="Henrissat B."/>
            <person name="Johnson J."/>
            <person name="Kuo A."/>
            <person name="Lim J.H.P."/>
            <person name="Lipzen A."/>
            <person name="Nolan M."/>
            <person name="Ohm R.A."/>
            <person name="Tamas L."/>
            <person name="Grigoriev I.V."/>
            <person name="Spatafora J.W."/>
            <person name="Nagy L.G."/>
            <person name="Kovacs G.M."/>
        </authorList>
    </citation>
    <scope>NUCLEOTIDE SEQUENCE [LARGE SCALE GENOMIC DNA]</scope>
    <source>
        <strain evidence="1 2">DSE2036</strain>
    </source>
</reference>
<gene>
    <name evidence="1" type="ORF">DM02DRAFT_331499</name>
</gene>
<protein>
    <submittedName>
        <fullName evidence="1">Uncharacterized protein</fullName>
    </submittedName>
</protein>
<keyword evidence="2" id="KW-1185">Reference proteome</keyword>
<evidence type="ECO:0000313" key="2">
    <source>
        <dbReference type="Proteomes" id="UP000244855"/>
    </source>
</evidence>
<proteinExistence type="predicted"/>
<dbReference type="AlphaFoldDB" id="A0A2V1D202"/>
<dbReference type="Proteomes" id="UP000244855">
    <property type="component" value="Unassembled WGS sequence"/>
</dbReference>
<organism evidence="1 2">
    <name type="scientific">Periconia macrospinosa</name>
    <dbReference type="NCBI Taxonomy" id="97972"/>
    <lineage>
        <taxon>Eukaryota</taxon>
        <taxon>Fungi</taxon>
        <taxon>Dikarya</taxon>
        <taxon>Ascomycota</taxon>
        <taxon>Pezizomycotina</taxon>
        <taxon>Dothideomycetes</taxon>
        <taxon>Pleosporomycetidae</taxon>
        <taxon>Pleosporales</taxon>
        <taxon>Massarineae</taxon>
        <taxon>Periconiaceae</taxon>
        <taxon>Periconia</taxon>
    </lineage>
</organism>
<evidence type="ECO:0000313" key="1">
    <source>
        <dbReference type="EMBL" id="PVH91659.1"/>
    </source>
</evidence>
<dbReference type="EMBL" id="KZ805806">
    <property type="protein sequence ID" value="PVH91659.1"/>
    <property type="molecule type" value="Genomic_DNA"/>
</dbReference>
<accession>A0A2V1D202</accession>
<sequence length="98" mass="11025">MDLKMIRIFIKFRTNQVPYPAGIKDVADAACRTALGREFDYQRDFLHSQGEICSANAPCHVLIDCEYHQSASPKNVTLHCYAVEDGGRDNGQLLVPRL</sequence>
<name>A0A2V1D202_9PLEO</name>